<comment type="caution">
    <text evidence="1">The sequence shown here is derived from an EMBL/GenBank/DDBJ whole genome shotgun (WGS) entry which is preliminary data.</text>
</comment>
<gene>
    <name evidence="1" type="ORF">GPM918_LOCUS45409</name>
    <name evidence="2" type="ORF">SRO942_LOCUS47889</name>
</gene>
<feature type="non-terminal residue" evidence="1">
    <location>
        <position position="236"/>
    </location>
</feature>
<sequence length="236" mass="27962">MSWNCYRSNSESSGFVYSDDKLNSLMDFDFQILITKDNRRNDINNTLLRLMNNLKIYDNTINYETIRLIMKKLDDLVQNYFFQLKSSVIIYSYDTCNENRRLMYTSLDNIVNFMINTEVKNKDIFNFIKSNDNLDDIDTLKVIVKNEMKTSQSKILSKHPLPIRTKFSNQKYIQMKNKNMMSFLVQQFNPTIMSIKINHDEENLIEIIYDSKSGELRFGNTLKVDSLINSMSTEYK</sequence>
<accession>A0A816EKM7</accession>
<reference evidence="1" key="1">
    <citation type="submission" date="2021-02" db="EMBL/GenBank/DDBJ databases">
        <authorList>
            <person name="Nowell W R."/>
        </authorList>
    </citation>
    <scope>NUCLEOTIDE SEQUENCE</scope>
</reference>
<dbReference type="AlphaFoldDB" id="A0A816EKM7"/>
<organism evidence="1 3">
    <name type="scientific">Didymodactylos carnosus</name>
    <dbReference type="NCBI Taxonomy" id="1234261"/>
    <lineage>
        <taxon>Eukaryota</taxon>
        <taxon>Metazoa</taxon>
        <taxon>Spiralia</taxon>
        <taxon>Gnathifera</taxon>
        <taxon>Rotifera</taxon>
        <taxon>Eurotatoria</taxon>
        <taxon>Bdelloidea</taxon>
        <taxon>Philodinida</taxon>
        <taxon>Philodinidae</taxon>
        <taxon>Didymodactylos</taxon>
    </lineage>
</organism>
<name>A0A816EKM7_9BILA</name>
<dbReference type="EMBL" id="CAJOBC010121009">
    <property type="protein sequence ID" value="CAF4574192.1"/>
    <property type="molecule type" value="Genomic_DNA"/>
</dbReference>
<evidence type="ECO:0000313" key="2">
    <source>
        <dbReference type="EMBL" id="CAF4574192.1"/>
    </source>
</evidence>
<dbReference type="Proteomes" id="UP000681722">
    <property type="component" value="Unassembled WGS sequence"/>
</dbReference>
<dbReference type="Proteomes" id="UP000663829">
    <property type="component" value="Unassembled WGS sequence"/>
</dbReference>
<keyword evidence="3" id="KW-1185">Reference proteome</keyword>
<evidence type="ECO:0000313" key="1">
    <source>
        <dbReference type="EMBL" id="CAF1649240.1"/>
    </source>
</evidence>
<evidence type="ECO:0000313" key="3">
    <source>
        <dbReference type="Proteomes" id="UP000663829"/>
    </source>
</evidence>
<dbReference type="EMBL" id="CAJNOQ010050681">
    <property type="protein sequence ID" value="CAF1649240.1"/>
    <property type="molecule type" value="Genomic_DNA"/>
</dbReference>
<protein>
    <submittedName>
        <fullName evidence="1">Uncharacterized protein</fullName>
    </submittedName>
</protein>
<proteinExistence type="predicted"/>